<dbReference type="GO" id="GO:0003924">
    <property type="term" value="F:GTPase activity"/>
    <property type="evidence" value="ECO:0007669"/>
    <property type="project" value="InterPro"/>
</dbReference>
<keyword evidence="4 6" id="KW-0342">GTP-binding</keyword>
<dbReference type="InterPro" id="IPR027417">
    <property type="entry name" value="P-loop_NTPase"/>
</dbReference>
<evidence type="ECO:0000256" key="3">
    <source>
        <dbReference type="ARBA" id="ARBA00022842"/>
    </source>
</evidence>
<protein>
    <submittedName>
        <fullName evidence="8">G protein alpha i subunit</fullName>
    </submittedName>
</protein>
<keyword evidence="5" id="KW-0807">Transducer</keyword>
<dbReference type="PANTHER" id="PTHR10218:SF302">
    <property type="entry name" value="GUANINE NUCLEOTIDE-BINDING PROTEIN ALPHA-5 SUBUNIT"/>
    <property type="match status" value="1"/>
</dbReference>
<dbReference type="PRINTS" id="PR00318">
    <property type="entry name" value="GPROTEINA"/>
</dbReference>
<dbReference type="Proteomes" id="UP001146793">
    <property type="component" value="Unassembled WGS sequence"/>
</dbReference>
<dbReference type="GO" id="GO:0005737">
    <property type="term" value="C:cytoplasm"/>
    <property type="evidence" value="ECO:0007669"/>
    <property type="project" value="TreeGrafter"/>
</dbReference>
<keyword evidence="1 7" id="KW-0479">Metal-binding</keyword>
<dbReference type="EMBL" id="JANTQA010000047">
    <property type="protein sequence ID" value="KAJ3432957.1"/>
    <property type="molecule type" value="Genomic_DNA"/>
</dbReference>
<dbReference type="SUPFAM" id="SSF52540">
    <property type="entry name" value="P-loop containing nucleoside triphosphate hydrolases"/>
    <property type="match status" value="1"/>
</dbReference>
<organism evidence="8 9">
    <name type="scientific">Anaeramoeba flamelloides</name>
    <dbReference type="NCBI Taxonomy" id="1746091"/>
    <lineage>
        <taxon>Eukaryota</taxon>
        <taxon>Metamonada</taxon>
        <taxon>Anaeramoebidae</taxon>
        <taxon>Anaeramoeba</taxon>
    </lineage>
</organism>
<dbReference type="GO" id="GO:0046872">
    <property type="term" value="F:metal ion binding"/>
    <property type="evidence" value="ECO:0007669"/>
    <property type="project" value="UniProtKB-KW"/>
</dbReference>
<comment type="caution">
    <text evidence="8">The sequence shown here is derived from an EMBL/GenBank/DDBJ whole genome shotgun (WGS) entry which is preliminary data.</text>
</comment>
<feature type="binding site" evidence="7">
    <location>
        <position position="48"/>
    </location>
    <ligand>
        <name>Mg(2+)</name>
        <dbReference type="ChEBI" id="CHEBI:18420"/>
    </ligand>
</feature>
<dbReference type="InterPro" id="IPR001019">
    <property type="entry name" value="Gprotein_alpha_su"/>
</dbReference>
<feature type="binding site" evidence="6">
    <location>
        <begin position="44"/>
        <end position="49"/>
    </location>
    <ligand>
        <name>GTP</name>
        <dbReference type="ChEBI" id="CHEBI:37565"/>
    </ligand>
</feature>
<dbReference type="GO" id="GO:0031683">
    <property type="term" value="F:G-protein beta/gamma-subunit complex binding"/>
    <property type="evidence" value="ECO:0007669"/>
    <property type="project" value="InterPro"/>
</dbReference>
<dbReference type="PROSITE" id="PS51882">
    <property type="entry name" value="G_ALPHA"/>
    <property type="match status" value="1"/>
</dbReference>
<evidence type="ECO:0000256" key="2">
    <source>
        <dbReference type="ARBA" id="ARBA00022741"/>
    </source>
</evidence>
<gene>
    <name evidence="8" type="ORF">M0812_21903</name>
</gene>
<evidence type="ECO:0000313" key="8">
    <source>
        <dbReference type="EMBL" id="KAJ3432957.1"/>
    </source>
</evidence>
<feature type="binding site" evidence="6">
    <location>
        <begin position="173"/>
        <end position="179"/>
    </location>
    <ligand>
        <name>GTP</name>
        <dbReference type="ChEBI" id="CHEBI:37565"/>
    </ligand>
</feature>
<dbReference type="PANTHER" id="PTHR10218">
    <property type="entry name" value="GTP-BINDING PROTEIN ALPHA SUBUNIT"/>
    <property type="match status" value="1"/>
</dbReference>
<evidence type="ECO:0000256" key="6">
    <source>
        <dbReference type="PIRSR" id="PIRSR601019-1"/>
    </source>
</evidence>
<evidence type="ECO:0000256" key="1">
    <source>
        <dbReference type="ARBA" id="ARBA00022723"/>
    </source>
</evidence>
<dbReference type="GO" id="GO:0001664">
    <property type="term" value="F:G protein-coupled receptor binding"/>
    <property type="evidence" value="ECO:0007669"/>
    <property type="project" value="TreeGrafter"/>
</dbReference>
<reference evidence="8" key="1">
    <citation type="submission" date="2022-08" db="EMBL/GenBank/DDBJ databases">
        <title>Novel sulphate-reducing endosymbionts in the free-living metamonad Anaeramoeba.</title>
        <authorList>
            <person name="Jerlstrom-Hultqvist J."/>
            <person name="Cepicka I."/>
            <person name="Gallot-Lavallee L."/>
            <person name="Salas-Leiva D."/>
            <person name="Curtis B.A."/>
            <person name="Zahonova K."/>
            <person name="Pipaliya S."/>
            <person name="Dacks J."/>
            <person name="Roger A.J."/>
        </authorList>
    </citation>
    <scope>NUCLEOTIDE SEQUENCE</scope>
    <source>
        <strain evidence="8">Busselton2</strain>
    </source>
</reference>
<dbReference type="CDD" id="cd00066">
    <property type="entry name" value="G-alpha"/>
    <property type="match status" value="1"/>
</dbReference>
<accession>A0AAV7YT26</accession>
<dbReference type="Pfam" id="PF00503">
    <property type="entry name" value="G-alpha"/>
    <property type="match status" value="1"/>
</dbReference>
<dbReference type="FunFam" id="3.40.50.300:FF:000563">
    <property type="entry name" value="Guanine nucleotide-binding protein alpha subunit"/>
    <property type="match status" value="1"/>
</dbReference>
<dbReference type="GO" id="GO:0007188">
    <property type="term" value="P:adenylate cyclase-modulating G protein-coupled receptor signaling pathway"/>
    <property type="evidence" value="ECO:0007669"/>
    <property type="project" value="TreeGrafter"/>
</dbReference>
<feature type="binding site" evidence="6">
    <location>
        <position position="323"/>
    </location>
    <ligand>
        <name>GTP</name>
        <dbReference type="ChEBI" id="CHEBI:37565"/>
    </ligand>
</feature>
<keyword evidence="2 6" id="KW-0547">Nucleotide-binding</keyword>
<dbReference type="Gene3D" id="1.10.400.10">
    <property type="entry name" value="GI Alpha 1, domain 2-like"/>
    <property type="match status" value="1"/>
</dbReference>
<evidence type="ECO:0000256" key="7">
    <source>
        <dbReference type="PIRSR" id="PIRSR601019-2"/>
    </source>
</evidence>
<evidence type="ECO:0000313" key="9">
    <source>
        <dbReference type="Proteomes" id="UP001146793"/>
    </source>
</evidence>
<dbReference type="InterPro" id="IPR011025">
    <property type="entry name" value="GproteinA_insert"/>
</dbReference>
<evidence type="ECO:0000256" key="4">
    <source>
        <dbReference type="ARBA" id="ARBA00023134"/>
    </source>
</evidence>
<dbReference type="AlphaFoldDB" id="A0AAV7YT26"/>
<keyword evidence="3 7" id="KW-0460">Magnesium</keyword>
<dbReference type="GO" id="GO:0005834">
    <property type="term" value="C:heterotrimeric G-protein complex"/>
    <property type="evidence" value="ECO:0007669"/>
    <property type="project" value="TreeGrafter"/>
</dbReference>
<dbReference type="GO" id="GO:0005525">
    <property type="term" value="F:GTP binding"/>
    <property type="evidence" value="ECO:0007669"/>
    <property type="project" value="UniProtKB-KW"/>
</dbReference>
<evidence type="ECO:0000256" key="5">
    <source>
        <dbReference type="ARBA" id="ARBA00023224"/>
    </source>
</evidence>
<feature type="binding site" evidence="6">
    <location>
        <begin position="198"/>
        <end position="202"/>
    </location>
    <ligand>
        <name>GTP</name>
        <dbReference type="ChEBI" id="CHEBI:37565"/>
    </ligand>
</feature>
<name>A0AAV7YT26_9EUKA</name>
<dbReference type="Gene3D" id="3.40.50.300">
    <property type="entry name" value="P-loop containing nucleotide triphosphate hydrolases"/>
    <property type="match status" value="1"/>
</dbReference>
<dbReference type="SUPFAM" id="SSF47895">
    <property type="entry name" value="Transducin (alpha subunit), insertion domain"/>
    <property type="match status" value="1"/>
</dbReference>
<proteinExistence type="predicted"/>
<dbReference type="SMART" id="SM00275">
    <property type="entry name" value="G_alpha"/>
    <property type="match status" value="1"/>
</dbReference>
<feature type="binding site" evidence="7">
    <location>
        <position position="179"/>
    </location>
    <ligand>
        <name>Mg(2+)</name>
        <dbReference type="ChEBI" id="CHEBI:18420"/>
    </ligand>
</feature>
<sequence length="351" mass="40916">MCGCLNSKVDKQAKKRSKKIDQMGTQLKTMNNQVYRLLLLGPGESGKSTIVKQCKFLYSNGFKKSEIIKMKKDILANAIQAIQTLIEMKEELNLQFQNRECDEFVKEVMEHGELEPISTEIANKIGQIWEDYAIQQAYKVRNKFQLIQSAKYFLDQLQTIIKEDYVPTNDDLLNLRVRTCGINETRFRKDNLKFCLIDVGGQRNERKKWIHSFEEVTSVIYVTAISAYDQVLEEERSVNRMKESLMLFNDVCNSRWFTNSSLILFLNKTDIFEDKFSKKELKNVFPEYEGSDDIEDAKSFIRNQFMSLNRIQSKKVYPFFTTAINSKNIKFVFSAVMDTVLQKNITSLGFL</sequence>
<feature type="binding site" evidence="6">
    <location>
        <begin position="267"/>
        <end position="270"/>
    </location>
    <ligand>
        <name>GTP</name>
        <dbReference type="ChEBI" id="CHEBI:37565"/>
    </ligand>
</feature>